<evidence type="ECO:0000313" key="2">
    <source>
        <dbReference type="Proteomes" id="UP000252405"/>
    </source>
</evidence>
<protein>
    <submittedName>
        <fullName evidence="1">Uncharacterized protein</fullName>
    </submittedName>
</protein>
<dbReference type="AlphaFoldDB" id="A0A368U492"/>
<dbReference type="RefSeq" id="WP_114477553.1">
    <property type="nucleotide sequence ID" value="NZ_QPII01000002.1"/>
</dbReference>
<evidence type="ECO:0000313" key="1">
    <source>
        <dbReference type="EMBL" id="RCV90912.1"/>
    </source>
</evidence>
<proteinExistence type="predicted"/>
<keyword evidence="2" id="KW-1185">Reference proteome</keyword>
<dbReference type="Proteomes" id="UP000252405">
    <property type="component" value="Unassembled WGS sequence"/>
</dbReference>
<sequence length="125" mass="14201">MNEAQRITLQELLYDILPKLKAAEVMIQNTLLAILEATEQPLEQVRRQEQQEALELELFTIRLHIKHLLTRYSQDVQAMRESERNGTAVGDGPVLTLDDGEAQAIEKAKMLHERLVAMQKALAKG</sequence>
<comment type="caution">
    <text evidence="1">The sequence shown here is derived from an EMBL/GenBank/DDBJ whole genome shotgun (WGS) entry which is preliminary data.</text>
</comment>
<organism evidence="1 2">
    <name type="scientific">Billgrantia montanilacus</name>
    <dbReference type="NCBI Taxonomy" id="2282305"/>
    <lineage>
        <taxon>Bacteria</taxon>
        <taxon>Pseudomonadati</taxon>
        <taxon>Pseudomonadota</taxon>
        <taxon>Gammaproteobacteria</taxon>
        <taxon>Oceanospirillales</taxon>
        <taxon>Halomonadaceae</taxon>
        <taxon>Billgrantia</taxon>
    </lineage>
</organism>
<dbReference type="OrthoDB" id="6168817at2"/>
<accession>A0A368U492</accession>
<name>A0A368U492_9GAMM</name>
<dbReference type="EMBL" id="QPII01000002">
    <property type="protein sequence ID" value="RCV90912.1"/>
    <property type="molecule type" value="Genomic_DNA"/>
</dbReference>
<gene>
    <name evidence="1" type="ORF">DU505_03145</name>
</gene>
<reference evidence="1 2" key="1">
    <citation type="submission" date="2018-07" db="EMBL/GenBank/DDBJ databases">
        <title>Halomonas montanilacus sp. nov., isolated from Lake Pengyan on Tibetan Plateau.</title>
        <authorList>
            <person name="Lu H."/>
            <person name="Xing P."/>
            <person name="Wu Q."/>
        </authorList>
    </citation>
    <scope>NUCLEOTIDE SEQUENCE [LARGE SCALE GENOMIC DNA]</scope>
    <source>
        <strain evidence="1 2">PYC7W</strain>
    </source>
</reference>